<dbReference type="GO" id="GO:0005634">
    <property type="term" value="C:nucleus"/>
    <property type="evidence" value="ECO:0007669"/>
    <property type="project" value="TreeGrafter"/>
</dbReference>
<protein>
    <recommendedName>
        <fullName evidence="1">Cyclin-D1-binding protein 1-like N-terminal domain-containing protein</fullName>
    </recommendedName>
</protein>
<dbReference type="Pfam" id="PF13324">
    <property type="entry name" value="GCIP_N"/>
    <property type="match status" value="1"/>
</dbReference>
<dbReference type="AlphaFoldDB" id="A0A1U7LTY3"/>
<sequence length="243" mass="27439">MFECNGIECNTDDDSINPKSEPVKDSVNSFLGLVELHRGSLEPKISEQESTEPILSVFIDICRLLRSHSSQLSVALRPPITQSVATKCLFEVSSTLPGLVAAFRTLSPMTVGRFYYEEIRYLICCVFDGMETLVCDGIGGRPPRSGAKYLVDRLERRDRVSSTGVIWDACDRLEEMIEMGVVGYALLKLQHYIDILDDGIGELERWIEGSLEDWDDEGFGFEKFELSDKEETYARECVKELKT</sequence>
<dbReference type="Proteomes" id="UP000186594">
    <property type="component" value="Unassembled WGS sequence"/>
</dbReference>
<feature type="domain" description="Cyclin-D1-binding protein 1-like N-terminal" evidence="1">
    <location>
        <begin position="62"/>
        <end position="208"/>
    </location>
</feature>
<evidence type="ECO:0000259" key="1">
    <source>
        <dbReference type="Pfam" id="PF13324"/>
    </source>
</evidence>
<accession>A0A1U7LTY3</accession>
<reference evidence="2 3" key="1">
    <citation type="submission" date="2016-04" db="EMBL/GenBank/DDBJ databases">
        <title>Evolutionary innovation and constraint leading to complex multicellularity in the Ascomycota.</title>
        <authorList>
            <person name="Cisse O."/>
            <person name="Nguyen A."/>
            <person name="Hewitt D.A."/>
            <person name="Jedd G."/>
            <person name="Stajich J.E."/>
        </authorList>
    </citation>
    <scope>NUCLEOTIDE SEQUENCE [LARGE SCALE GENOMIC DNA]</scope>
    <source>
        <strain evidence="2 3">DAH-3</strain>
    </source>
</reference>
<dbReference type="EMBL" id="LXFE01000239">
    <property type="protein sequence ID" value="OLL26104.1"/>
    <property type="molecule type" value="Genomic_DNA"/>
</dbReference>
<organism evidence="2 3">
    <name type="scientific">Neolecta irregularis (strain DAH-3)</name>
    <dbReference type="NCBI Taxonomy" id="1198029"/>
    <lineage>
        <taxon>Eukaryota</taxon>
        <taxon>Fungi</taxon>
        <taxon>Dikarya</taxon>
        <taxon>Ascomycota</taxon>
        <taxon>Taphrinomycotina</taxon>
        <taxon>Neolectales</taxon>
        <taxon>Neolectaceae</taxon>
        <taxon>Neolecta</taxon>
    </lineage>
</organism>
<dbReference type="OrthoDB" id="4088536at2759"/>
<comment type="caution">
    <text evidence="2">The sequence shown here is derived from an EMBL/GenBank/DDBJ whole genome shotgun (WGS) entry which is preliminary data.</text>
</comment>
<dbReference type="Gene3D" id="1.20.1420.10">
    <property type="entry name" value="Talin, central domain"/>
    <property type="match status" value="1"/>
</dbReference>
<proteinExistence type="predicted"/>
<feature type="non-terminal residue" evidence="2">
    <location>
        <position position="243"/>
    </location>
</feature>
<evidence type="ECO:0000313" key="2">
    <source>
        <dbReference type="EMBL" id="OLL26104.1"/>
    </source>
</evidence>
<gene>
    <name evidence="2" type="ORF">NEOLI_000610</name>
</gene>
<dbReference type="OMA" id="WESCERM"/>
<name>A0A1U7LTY3_NEOID</name>
<dbReference type="InterPro" id="IPR049317">
    <property type="entry name" value="GCIP-like_N"/>
</dbReference>
<dbReference type="PANTHER" id="PTHR15492">
    <property type="entry name" value="CYCLIN D1-BINDING PROTEIN 1"/>
    <property type="match status" value="1"/>
</dbReference>
<dbReference type="InterPro" id="IPR026907">
    <property type="entry name" value="GCIP-like"/>
</dbReference>
<evidence type="ECO:0000313" key="3">
    <source>
        <dbReference type="Proteomes" id="UP000186594"/>
    </source>
</evidence>
<dbReference type="STRING" id="1198029.A0A1U7LTY3"/>
<dbReference type="PANTHER" id="PTHR15492:SF1">
    <property type="entry name" value="CYCLIN-D1-BINDING PROTEIN 1"/>
    <property type="match status" value="1"/>
</dbReference>
<keyword evidence="3" id="KW-1185">Reference proteome</keyword>